<evidence type="ECO:0000313" key="3">
    <source>
        <dbReference type="Proteomes" id="UP001231166"/>
    </source>
</evidence>
<proteinExistence type="predicted"/>
<reference evidence="2" key="1">
    <citation type="submission" date="2023-07" db="EMBL/GenBank/DDBJ databases">
        <title>Genomic analysis of Rhodococcus opacus VOC-14 with glycol ethers degradation activity.</title>
        <authorList>
            <person name="Narkevich D.A."/>
            <person name="Hlushen A.M."/>
            <person name="Akhremchuk A.E."/>
            <person name="Sikolenko M.A."/>
            <person name="Valentovich L.N."/>
        </authorList>
    </citation>
    <scope>NUCLEOTIDE SEQUENCE</scope>
    <source>
        <strain evidence="2">VOC-14</strain>
        <plasmid evidence="2">pRho-VOC14-L</plasmid>
    </source>
</reference>
<dbReference type="EMBL" id="CP130956">
    <property type="protein sequence ID" value="WLF52272.1"/>
    <property type="molecule type" value="Genomic_DNA"/>
</dbReference>
<accession>A0AAX3YS20</accession>
<keyword evidence="2" id="KW-0614">Plasmid</keyword>
<dbReference type="Proteomes" id="UP001231166">
    <property type="component" value="Plasmid pRho-VOC14-L"/>
</dbReference>
<evidence type="ECO:0000256" key="1">
    <source>
        <dbReference type="SAM" id="MobiDB-lite"/>
    </source>
</evidence>
<dbReference type="RefSeq" id="WP_216854663.1">
    <property type="nucleotide sequence ID" value="NZ_CP051856.1"/>
</dbReference>
<organism evidence="2 3">
    <name type="scientific">Rhodococcus opacus</name>
    <name type="common">Nocardia opaca</name>
    <dbReference type="NCBI Taxonomy" id="37919"/>
    <lineage>
        <taxon>Bacteria</taxon>
        <taxon>Bacillati</taxon>
        <taxon>Actinomycetota</taxon>
        <taxon>Actinomycetes</taxon>
        <taxon>Mycobacteriales</taxon>
        <taxon>Nocardiaceae</taxon>
        <taxon>Rhodococcus</taxon>
    </lineage>
</organism>
<gene>
    <name evidence="2" type="ORF">Q5707_43540</name>
</gene>
<sequence>MTTVATSGRSPSSRAEEASVHEHEVVIALAAAAQGRPHQRLAAPSTEQ</sequence>
<dbReference type="AlphaFoldDB" id="A0AAX3YS20"/>
<feature type="compositionally biased region" description="Polar residues" evidence="1">
    <location>
        <begin position="1"/>
        <end position="11"/>
    </location>
</feature>
<protein>
    <submittedName>
        <fullName evidence="2">Uncharacterized protein</fullName>
    </submittedName>
</protein>
<evidence type="ECO:0000313" key="2">
    <source>
        <dbReference type="EMBL" id="WLF52272.1"/>
    </source>
</evidence>
<name>A0AAX3YS20_RHOOP</name>
<geneLocation type="plasmid" evidence="2 3">
    <name>pRho-VOC14-L</name>
</geneLocation>
<feature type="region of interest" description="Disordered" evidence="1">
    <location>
        <begin position="1"/>
        <end position="21"/>
    </location>
</feature>